<keyword evidence="2" id="KW-1185">Reference proteome</keyword>
<protein>
    <submittedName>
        <fullName evidence="1">Uncharacterized protein</fullName>
    </submittedName>
</protein>
<dbReference type="AlphaFoldDB" id="A0AAV0XDK0"/>
<gene>
    <name evidence="1" type="ORF">MEUPH1_LOCUS20661</name>
</gene>
<organism evidence="1 2">
    <name type="scientific">Macrosiphum euphorbiae</name>
    <name type="common">potato aphid</name>
    <dbReference type="NCBI Taxonomy" id="13131"/>
    <lineage>
        <taxon>Eukaryota</taxon>
        <taxon>Metazoa</taxon>
        <taxon>Ecdysozoa</taxon>
        <taxon>Arthropoda</taxon>
        <taxon>Hexapoda</taxon>
        <taxon>Insecta</taxon>
        <taxon>Pterygota</taxon>
        <taxon>Neoptera</taxon>
        <taxon>Paraneoptera</taxon>
        <taxon>Hemiptera</taxon>
        <taxon>Sternorrhyncha</taxon>
        <taxon>Aphidomorpha</taxon>
        <taxon>Aphidoidea</taxon>
        <taxon>Aphididae</taxon>
        <taxon>Macrosiphini</taxon>
        <taxon>Macrosiphum</taxon>
    </lineage>
</organism>
<evidence type="ECO:0000313" key="2">
    <source>
        <dbReference type="Proteomes" id="UP001160148"/>
    </source>
</evidence>
<proteinExistence type="predicted"/>
<accession>A0AAV0XDK0</accession>
<comment type="caution">
    <text evidence="1">The sequence shown here is derived from an EMBL/GenBank/DDBJ whole genome shotgun (WGS) entry which is preliminary data.</text>
</comment>
<name>A0AAV0XDK0_9HEMI</name>
<dbReference type="EMBL" id="CARXXK010000004">
    <property type="protein sequence ID" value="CAI6366028.1"/>
    <property type="molecule type" value="Genomic_DNA"/>
</dbReference>
<sequence length="135" mass="14883">MDNQHFFNLMRTLDDPSGKVPSLDRLWTFNSDRDTSLPTSRAVDVAEICPSVAVKICPAAKTTDTITKVGSPQPDLKPIDAHKISLTITNEQAPTVEVCPTCDHQQVRSSRTLLSFDDFYGIDGKDVWAKPYSSG</sequence>
<evidence type="ECO:0000313" key="1">
    <source>
        <dbReference type="EMBL" id="CAI6366028.1"/>
    </source>
</evidence>
<reference evidence="1 2" key="1">
    <citation type="submission" date="2023-01" db="EMBL/GenBank/DDBJ databases">
        <authorList>
            <person name="Whitehead M."/>
        </authorList>
    </citation>
    <scope>NUCLEOTIDE SEQUENCE [LARGE SCALE GENOMIC DNA]</scope>
</reference>
<dbReference type="Proteomes" id="UP001160148">
    <property type="component" value="Unassembled WGS sequence"/>
</dbReference>